<proteinExistence type="predicted"/>
<gene>
    <name evidence="2" type="ORF">IAC42_02450</name>
</gene>
<name>A0A9D9HAD1_9SPIR</name>
<feature type="region of interest" description="Disordered" evidence="1">
    <location>
        <begin position="71"/>
        <end position="103"/>
    </location>
</feature>
<evidence type="ECO:0000313" key="3">
    <source>
        <dbReference type="Proteomes" id="UP000823633"/>
    </source>
</evidence>
<reference evidence="2" key="2">
    <citation type="journal article" date="2021" name="PeerJ">
        <title>Extensive microbial diversity within the chicken gut microbiome revealed by metagenomics and culture.</title>
        <authorList>
            <person name="Gilroy R."/>
            <person name="Ravi A."/>
            <person name="Getino M."/>
            <person name="Pursley I."/>
            <person name="Horton D.L."/>
            <person name="Alikhan N.F."/>
            <person name="Baker D."/>
            <person name="Gharbi K."/>
            <person name="Hall N."/>
            <person name="Watson M."/>
            <person name="Adriaenssens E.M."/>
            <person name="Foster-Nyarko E."/>
            <person name="Jarju S."/>
            <person name="Secka A."/>
            <person name="Antonio M."/>
            <person name="Oren A."/>
            <person name="Chaudhuri R.R."/>
            <person name="La Ragione R."/>
            <person name="Hildebrand F."/>
            <person name="Pallen M.J."/>
        </authorList>
    </citation>
    <scope>NUCLEOTIDE SEQUENCE</scope>
    <source>
        <strain evidence="2">11167</strain>
    </source>
</reference>
<sequence length="103" mass="11795">MNYTDGYIIIEAHAGRFAREWDDVAECAAFHHVHPATIKELICTGNPLPSSLKKITFDLDPSCPWDVVEERKDSNRNRRTRYQLVYNGKTPHRPFKDKGHGGS</sequence>
<feature type="compositionally biased region" description="Basic and acidic residues" evidence="1">
    <location>
        <begin position="94"/>
        <end position="103"/>
    </location>
</feature>
<reference evidence="2" key="1">
    <citation type="submission" date="2020-10" db="EMBL/GenBank/DDBJ databases">
        <authorList>
            <person name="Gilroy R."/>
        </authorList>
    </citation>
    <scope>NUCLEOTIDE SEQUENCE</scope>
    <source>
        <strain evidence="2">11167</strain>
    </source>
</reference>
<dbReference type="AlphaFoldDB" id="A0A9D9HAD1"/>
<comment type="caution">
    <text evidence="2">The sequence shown here is derived from an EMBL/GenBank/DDBJ whole genome shotgun (WGS) entry which is preliminary data.</text>
</comment>
<organism evidence="2 3">
    <name type="scientific">Candidatus Aphodenecus pullistercoris</name>
    <dbReference type="NCBI Taxonomy" id="2840669"/>
    <lineage>
        <taxon>Bacteria</taxon>
        <taxon>Pseudomonadati</taxon>
        <taxon>Spirochaetota</taxon>
        <taxon>Spirochaetia</taxon>
        <taxon>Spirochaetales</taxon>
        <taxon>Candidatus Aphodenecus</taxon>
    </lineage>
</organism>
<dbReference type="Proteomes" id="UP000823633">
    <property type="component" value="Unassembled WGS sequence"/>
</dbReference>
<accession>A0A9D9HAD1</accession>
<protein>
    <submittedName>
        <fullName evidence="2">Uncharacterized protein</fullName>
    </submittedName>
</protein>
<dbReference type="EMBL" id="JADIMU010000016">
    <property type="protein sequence ID" value="MBO8442608.1"/>
    <property type="molecule type" value="Genomic_DNA"/>
</dbReference>
<evidence type="ECO:0000313" key="2">
    <source>
        <dbReference type="EMBL" id="MBO8442608.1"/>
    </source>
</evidence>
<evidence type="ECO:0000256" key="1">
    <source>
        <dbReference type="SAM" id="MobiDB-lite"/>
    </source>
</evidence>